<name>A0A8J3ZNC2_9ACTN</name>
<dbReference type="SUPFAM" id="SSF48452">
    <property type="entry name" value="TPR-like"/>
    <property type="match status" value="2"/>
</dbReference>
<sequence>MGPADVETRSDLAACLDALRLAEGWKYPKIDREREKFADAGLMARSTVNDICTGVKVPTREQMEAFLRMCRREGDAATPYLDAWERVNDSGSGRPRHTRRVREWDPLLLGVHRSIRLPDSEGELPIYVRRDVDDEIRRSLRRGKAGGECFMLLVGDSSVGKTRTAFETLLAEVPNWWLTNPRSHADLEAVAADPGRHTVVWLDEITRVLRNGLTAGIVRALLFADDPVLIVGTMWPGPYRLFRTRPSEDWARDPYENHREVLQLATVVRVDKMPSSDESDRAAVAATTDRRLAKAATSRYGIFRALAAVPALIDHWQNAPDALSQTLVTVAADAARLGAQTPLSLDLLRDAVTGYLTVEERPRATAQAWAVALAYGVTELDGAATMLEPIGSELGVTDSYRVADALVEHIGAARAAAVPPASAWEAYCTHISTDADLFELGVAAEKRMLLQYAERLYRSSDTAESLLALGYLLLRQDRQDEAVASWRGALERELGYLHHLVEDLDAMGWPEIVDELLRFAGVRGEPYVLGQLVDRLDERLQSEQADRLLREAADAGLPGAHVAHVLRHHGPLSVEAEQVLRQAIADGDPSARYLLSRVLTDRGRLDSVEQLWREGIAEGDPEARSRLADLLMRQDREEEIERLWRAGITAREPRAWEQFVDFLREFDRPVEAEQAWRDAADAGFPVSRSVLVQLLVDQRRLSEAEALLRELVNAGEMQAAELAEFLYERDRVDDVEALWRRRLADGHRDAISPLADLLQDQSRTEELERLWRQHIDRLGGVDSLTRLLAAQDRDAEIEPILRQRTTAGDGLARIQLIRRLEGEDRLDAAEQVHREAIAAGREKHMALAMFFKRNGRLEEAEQVFRLAVACGEDSAWWGLVTVVAQRGRIQEAQDLQRHGLNPDGSTALGSTPETETDERNPPHPR</sequence>
<evidence type="ECO:0000256" key="1">
    <source>
        <dbReference type="SAM" id="MobiDB-lite"/>
    </source>
</evidence>
<evidence type="ECO:0008006" key="4">
    <source>
        <dbReference type="Google" id="ProtNLM"/>
    </source>
</evidence>
<feature type="compositionally biased region" description="Polar residues" evidence="1">
    <location>
        <begin position="903"/>
        <end position="913"/>
    </location>
</feature>
<dbReference type="InterPro" id="IPR011990">
    <property type="entry name" value="TPR-like_helical_dom_sf"/>
</dbReference>
<dbReference type="Proteomes" id="UP000612585">
    <property type="component" value="Unassembled WGS sequence"/>
</dbReference>
<keyword evidence="3" id="KW-1185">Reference proteome</keyword>
<reference evidence="2" key="1">
    <citation type="submission" date="2021-01" db="EMBL/GenBank/DDBJ databases">
        <title>Whole genome shotgun sequence of Virgisporangium aurantiacum NBRC 16421.</title>
        <authorList>
            <person name="Komaki H."/>
            <person name="Tamura T."/>
        </authorList>
    </citation>
    <scope>NUCLEOTIDE SEQUENCE</scope>
    <source>
        <strain evidence="2">NBRC 16421</strain>
    </source>
</reference>
<dbReference type="Gene3D" id="1.25.40.10">
    <property type="entry name" value="Tetratricopeptide repeat domain"/>
    <property type="match status" value="3"/>
</dbReference>
<feature type="region of interest" description="Disordered" evidence="1">
    <location>
        <begin position="893"/>
        <end position="925"/>
    </location>
</feature>
<organism evidence="2 3">
    <name type="scientific">Virgisporangium aurantiacum</name>
    <dbReference type="NCBI Taxonomy" id="175570"/>
    <lineage>
        <taxon>Bacteria</taxon>
        <taxon>Bacillati</taxon>
        <taxon>Actinomycetota</taxon>
        <taxon>Actinomycetes</taxon>
        <taxon>Micromonosporales</taxon>
        <taxon>Micromonosporaceae</taxon>
        <taxon>Virgisporangium</taxon>
    </lineage>
</organism>
<dbReference type="AlphaFoldDB" id="A0A8J3ZNC2"/>
<proteinExistence type="predicted"/>
<protein>
    <recommendedName>
        <fullName evidence="4">Tetratricopeptide repeat-containing protein</fullName>
    </recommendedName>
</protein>
<evidence type="ECO:0000313" key="3">
    <source>
        <dbReference type="Proteomes" id="UP000612585"/>
    </source>
</evidence>
<comment type="caution">
    <text evidence="2">The sequence shown here is derived from an EMBL/GenBank/DDBJ whole genome shotgun (WGS) entry which is preliminary data.</text>
</comment>
<evidence type="ECO:0000313" key="2">
    <source>
        <dbReference type="EMBL" id="GIJ64778.1"/>
    </source>
</evidence>
<dbReference type="EMBL" id="BOPG01000129">
    <property type="protein sequence ID" value="GIJ64778.1"/>
    <property type="molecule type" value="Genomic_DNA"/>
</dbReference>
<accession>A0A8J3ZNC2</accession>
<gene>
    <name evidence="2" type="ORF">Vau01_122940</name>
</gene>